<name>A0A1Y3AY39_EURMA</name>
<dbReference type="GO" id="GO:0016020">
    <property type="term" value="C:membrane"/>
    <property type="evidence" value="ECO:0007669"/>
    <property type="project" value="InterPro"/>
</dbReference>
<comment type="caution">
    <text evidence="6">The sequence shown here is derived from an EMBL/GenBank/DDBJ whole genome shotgun (WGS) entry which is preliminary data.</text>
</comment>
<dbReference type="Proteomes" id="UP000194236">
    <property type="component" value="Unassembled WGS sequence"/>
</dbReference>
<dbReference type="Pfam" id="PF00664">
    <property type="entry name" value="ABC_membrane"/>
    <property type="match status" value="1"/>
</dbReference>
<dbReference type="AlphaFoldDB" id="A0A1Y3AY39"/>
<feature type="non-terminal residue" evidence="6">
    <location>
        <position position="162"/>
    </location>
</feature>
<proteinExistence type="predicted"/>
<organism evidence="6 7">
    <name type="scientific">Euroglyphus maynei</name>
    <name type="common">Mayne's house dust mite</name>
    <dbReference type="NCBI Taxonomy" id="6958"/>
    <lineage>
        <taxon>Eukaryota</taxon>
        <taxon>Metazoa</taxon>
        <taxon>Ecdysozoa</taxon>
        <taxon>Arthropoda</taxon>
        <taxon>Chelicerata</taxon>
        <taxon>Arachnida</taxon>
        <taxon>Acari</taxon>
        <taxon>Acariformes</taxon>
        <taxon>Sarcoptiformes</taxon>
        <taxon>Astigmata</taxon>
        <taxon>Psoroptidia</taxon>
        <taxon>Analgoidea</taxon>
        <taxon>Pyroglyphidae</taxon>
        <taxon>Pyroglyphinae</taxon>
        <taxon>Euroglyphus</taxon>
    </lineage>
</organism>
<feature type="domain" description="ABC transmembrane type-1" evidence="5">
    <location>
        <begin position="71"/>
        <end position="162"/>
    </location>
</feature>
<accession>A0A1Y3AY39</accession>
<evidence type="ECO:0000256" key="2">
    <source>
        <dbReference type="ARBA" id="ARBA00022989"/>
    </source>
</evidence>
<evidence type="ECO:0000313" key="7">
    <source>
        <dbReference type="Proteomes" id="UP000194236"/>
    </source>
</evidence>
<keyword evidence="3 4" id="KW-0472">Membrane</keyword>
<dbReference type="InterPro" id="IPR011527">
    <property type="entry name" value="ABC1_TM_dom"/>
</dbReference>
<evidence type="ECO:0000256" key="4">
    <source>
        <dbReference type="SAM" id="Phobius"/>
    </source>
</evidence>
<dbReference type="EMBL" id="MUJZ01055701">
    <property type="protein sequence ID" value="OTF72543.1"/>
    <property type="molecule type" value="Genomic_DNA"/>
</dbReference>
<gene>
    <name evidence="6" type="ORF">BLA29_010146</name>
</gene>
<sequence length="162" mass="18764">MGQLTNVFIGYEIFHQLATEKLQIFPDCYNFYEDNLKNVADVDLFYNLTATHYNSNYTNFDQLRSQTGLNVGQFVNIFNDSIFHNGTLYVDNFRSDSGSYALYMALIAFGFGILDYFALGLWEQAARNQVYRIKLLFFRSIIHQDIAWFDTKSSGDFASKLT</sequence>
<keyword evidence="2 4" id="KW-1133">Transmembrane helix</keyword>
<dbReference type="GO" id="GO:0005524">
    <property type="term" value="F:ATP binding"/>
    <property type="evidence" value="ECO:0007669"/>
    <property type="project" value="InterPro"/>
</dbReference>
<dbReference type="OrthoDB" id="6515795at2759"/>
<feature type="transmembrane region" description="Helical" evidence="4">
    <location>
        <begin position="100"/>
        <end position="122"/>
    </location>
</feature>
<dbReference type="GO" id="GO:0140359">
    <property type="term" value="F:ABC-type transporter activity"/>
    <property type="evidence" value="ECO:0007669"/>
    <property type="project" value="InterPro"/>
</dbReference>
<dbReference type="PROSITE" id="PS50929">
    <property type="entry name" value="ABC_TM1F"/>
    <property type="match status" value="1"/>
</dbReference>
<keyword evidence="1 4" id="KW-0812">Transmembrane</keyword>
<dbReference type="InterPro" id="IPR036640">
    <property type="entry name" value="ABC1_TM_sf"/>
</dbReference>
<evidence type="ECO:0000256" key="3">
    <source>
        <dbReference type="ARBA" id="ARBA00023136"/>
    </source>
</evidence>
<evidence type="ECO:0000313" key="6">
    <source>
        <dbReference type="EMBL" id="OTF72543.1"/>
    </source>
</evidence>
<reference evidence="6 7" key="1">
    <citation type="submission" date="2017-03" db="EMBL/GenBank/DDBJ databases">
        <title>Genome Survey of Euroglyphus maynei.</title>
        <authorList>
            <person name="Arlian L.G."/>
            <person name="Morgan M.S."/>
            <person name="Rider S.D."/>
        </authorList>
    </citation>
    <scope>NUCLEOTIDE SEQUENCE [LARGE SCALE GENOMIC DNA]</scope>
    <source>
        <strain evidence="6">Arlian Lab</strain>
        <tissue evidence="6">Whole body</tissue>
    </source>
</reference>
<dbReference type="Gene3D" id="1.20.1560.10">
    <property type="entry name" value="ABC transporter type 1, transmembrane domain"/>
    <property type="match status" value="1"/>
</dbReference>
<keyword evidence="7" id="KW-1185">Reference proteome</keyword>
<evidence type="ECO:0000256" key="1">
    <source>
        <dbReference type="ARBA" id="ARBA00022692"/>
    </source>
</evidence>
<protein>
    <recommendedName>
        <fullName evidence="5">ABC transmembrane type-1 domain-containing protein</fullName>
    </recommendedName>
</protein>
<evidence type="ECO:0000259" key="5">
    <source>
        <dbReference type="PROSITE" id="PS50929"/>
    </source>
</evidence>
<dbReference type="SUPFAM" id="SSF90123">
    <property type="entry name" value="ABC transporter transmembrane region"/>
    <property type="match status" value="1"/>
</dbReference>